<dbReference type="PANTHER" id="PTHR46623">
    <property type="entry name" value="CARBOXYMETHYLENEBUTENOLIDASE-RELATED"/>
    <property type="match status" value="1"/>
</dbReference>
<dbReference type="InterPro" id="IPR051049">
    <property type="entry name" value="Dienelactone_hydrolase-like"/>
</dbReference>
<reference evidence="3" key="1">
    <citation type="submission" date="2016-10" db="EMBL/GenBank/DDBJ databases">
        <authorList>
            <person name="Varghese N."/>
            <person name="Submissions S."/>
        </authorList>
    </citation>
    <scope>NUCLEOTIDE SEQUENCE [LARGE SCALE GENOMIC DNA]</scope>
    <source>
        <strain evidence="3">DSM 22329</strain>
    </source>
</reference>
<accession>A0A1H0UQZ1</accession>
<dbReference type="SUPFAM" id="SSF53474">
    <property type="entry name" value="alpha/beta-Hydrolases"/>
    <property type="match status" value="1"/>
</dbReference>
<evidence type="ECO:0000313" key="3">
    <source>
        <dbReference type="Proteomes" id="UP000199077"/>
    </source>
</evidence>
<name>A0A1H0UQZ1_9MICO</name>
<dbReference type="PANTHER" id="PTHR46623:SF6">
    <property type="entry name" value="ALPHA_BETA-HYDROLASES SUPERFAMILY PROTEIN"/>
    <property type="match status" value="1"/>
</dbReference>
<protein>
    <submittedName>
        <fullName evidence="2">Dienelactone hydrolase</fullName>
    </submittedName>
</protein>
<dbReference type="Proteomes" id="UP000199077">
    <property type="component" value="Chromosome I"/>
</dbReference>
<dbReference type="OrthoDB" id="2834584at2"/>
<dbReference type="AlphaFoldDB" id="A0A1H0UQZ1"/>
<gene>
    <name evidence="2" type="ORF">SAMN04489867_3464</name>
</gene>
<proteinExistence type="predicted"/>
<dbReference type="Gene3D" id="3.40.50.1820">
    <property type="entry name" value="alpha/beta hydrolase"/>
    <property type="match status" value="1"/>
</dbReference>
<feature type="domain" description="Dienelactone hydrolase" evidence="1">
    <location>
        <begin position="4"/>
        <end position="189"/>
    </location>
</feature>
<evidence type="ECO:0000313" key="2">
    <source>
        <dbReference type="EMBL" id="SDP68637.1"/>
    </source>
</evidence>
<keyword evidence="2" id="KW-0378">Hydrolase</keyword>
<organism evidence="2 3">
    <name type="scientific">Pedococcus dokdonensis</name>
    <dbReference type="NCBI Taxonomy" id="443156"/>
    <lineage>
        <taxon>Bacteria</taxon>
        <taxon>Bacillati</taxon>
        <taxon>Actinomycetota</taxon>
        <taxon>Actinomycetes</taxon>
        <taxon>Micrococcales</taxon>
        <taxon>Intrasporangiaceae</taxon>
        <taxon>Pedococcus</taxon>
    </lineage>
</organism>
<dbReference type="EMBL" id="LT629711">
    <property type="protein sequence ID" value="SDP68637.1"/>
    <property type="molecule type" value="Genomic_DNA"/>
</dbReference>
<evidence type="ECO:0000259" key="1">
    <source>
        <dbReference type="Pfam" id="PF01738"/>
    </source>
</evidence>
<keyword evidence="3" id="KW-1185">Reference proteome</keyword>
<dbReference type="STRING" id="443156.SAMN04489867_3464"/>
<sequence length="191" mass="20969">MTDILLLHHIQGLTPGVLELADRLREGGHTVHAPDFFEGRTFDSIEDGAVYCREVGFDEMRQRGIRLADDLPQEIVYAGLSLGVMAAQWLVQNRPGALGGLFYHGVIEPSEFGAWPDGTPAQVHAMDADPEFIDAGDLEMAQPFLDSHDEVELFLYPGDGHLFTDSSLAAYDEGATKLVVERSLAFLDRLG</sequence>
<dbReference type="GO" id="GO:0016787">
    <property type="term" value="F:hydrolase activity"/>
    <property type="evidence" value="ECO:0007669"/>
    <property type="project" value="UniProtKB-KW"/>
</dbReference>
<dbReference type="InterPro" id="IPR029058">
    <property type="entry name" value="AB_hydrolase_fold"/>
</dbReference>
<dbReference type="Pfam" id="PF01738">
    <property type="entry name" value="DLH"/>
    <property type="match status" value="1"/>
</dbReference>
<dbReference type="InterPro" id="IPR002925">
    <property type="entry name" value="Dienelactn_hydro"/>
</dbReference>
<dbReference type="RefSeq" id="WP_091788314.1">
    <property type="nucleotide sequence ID" value="NZ_LT629711.1"/>
</dbReference>